<evidence type="ECO:0000313" key="2">
    <source>
        <dbReference type="EMBL" id="OJI86731.1"/>
    </source>
</evidence>
<reference evidence="3" key="1">
    <citation type="journal article" date="2017" name="Genome Biol.">
        <title>Comparative genomics reveals high biological diversity and specific adaptations in the industrially and medically important fungal genus Aspergillus.</title>
        <authorList>
            <person name="de Vries R.P."/>
            <person name="Riley R."/>
            <person name="Wiebenga A."/>
            <person name="Aguilar-Osorio G."/>
            <person name="Amillis S."/>
            <person name="Uchima C.A."/>
            <person name="Anderluh G."/>
            <person name="Asadollahi M."/>
            <person name="Askin M."/>
            <person name="Barry K."/>
            <person name="Battaglia E."/>
            <person name="Bayram O."/>
            <person name="Benocci T."/>
            <person name="Braus-Stromeyer S.A."/>
            <person name="Caldana C."/>
            <person name="Canovas D."/>
            <person name="Cerqueira G.C."/>
            <person name="Chen F."/>
            <person name="Chen W."/>
            <person name="Choi C."/>
            <person name="Clum A."/>
            <person name="Dos Santos R.A."/>
            <person name="Damasio A.R."/>
            <person name="Diallinas G."/>
            <person name="Emri T."/>
            <person name="Fekete E."/>
            <person name="Flipphi M."/>
            <person name="Freyberg S."/>
            <person name="Gallo A."/>
            <person name="Gournas C."/>
            <person name="Habgood R."/>
            <person name="Hainaut M."/>
            <person name="Harispe M.L."/>
            <person name="Henrissat B."/>
            <person name="Hilden K.S."/>
            <person name="Hope R."/>
            <person name="Hossain A."/>
            <person name="Karabika E."/>
            <person name="Karaffa L."/>
            <person name="Karanyi Z."/>
            <person name="Krasevec N."/>
            <person name="Kuo A."/>
            <person name="Kusch H."/>
            <person name="LaButti K."/>
            <person name="Lagendijk E.L."/>
            <person name="Lapidus A."/>
            <person name="Levasseur A."/>
            <person name="Lindquist E."/>
            <person name="Lipzen A."/>
            <person name="Logrieco A.F."/>
            <person name="MacCabe A."/>
            <person name="Maekelae M.R."/>
            <person name="Malavazi I."/>
            <person name="Melin P."/>
            <person name="Meyer V."/>
            <person name="Mielnichuk N."/>
            <person name="Miskei M."/>
            <person name="Molnar A.P."/>
            <person name="Mule G."/>
            <person name="Ngan C.Y."/>
            <person name="Orejas M."/>
            <person name="Orosz E."/>
            <person name="Ouedraogo J.P."/>
            <person name="Overkamp K.M."/>
            <person name="Park H.-S."/>
            <person name="Perrone G."/>
            <person name="Piumi F."/>
            <person name="Punt P.J."/>
            <person name="Ram A.F."/>
            <person name="Ramon A."/>
            <person name="Rauscher S."/>
            <person name="Record E."/>
            <person name="Riano-Pachon D.M."/>
            <person name="Robert V."/>
            <person name="Roehrig J."/>
            <person name="Ruller R."/>
            <person name="Salamov A."/>
            <person name="Salih N.S."/>
            <person name="Samson R.A."/>
            <person name="Sandor E."/>
            <person name="Sanguinetti M."/>
            <person name="Schuetze T."/>
            <person name="Sepcic K."/>
            <person name="Shelest E."/>
            <person name="Sherlock G."/>
            <person name="Sophianopoulou V."/>
            <person name="Squina F.M."/>
            <person name="Sun H."/>
            <person name="Susca A."/>
            <person name="Todd R.B."/>
            <person name="Tsang A."/>
            <person name="Unkles S.E."/>
            <person name="van de Wiele N."/>
            <person name="van Rossen-Uffink D."/>
            <person name="Oliveira J.V."/>
            <person name="Vesth T.C."/>
            <person name="Visser J."/>
            <person name="Yu J.-H."/>
            <person name="Zhou M."/>
            <person name="Andersen M.R."/>
            <person name="Archer D.B."/>
            <person name="Baker S.E."/>
            <person name="Benoit I."/>
            <person name="Brakhage A.A."/>
            <person name="Braus G.H."/>
            <person name="Fischer R."/>
            <person name="Frisvad J.C."/>
            <person name="Goldman G.H."/>
            <person name="Houbraken J."/>
            <person name="Oakley B."/>
            <person name="Pocsi I."/>
            <person name="Scazzocchio C."/>
            <person name="Seiboth B."/>
            <person name="vanKuyk P.A."/>
            <person name="Wortman J."/>
            <person name="Dyer P.S."/>
            <person name="Grigoriev I.V."/>
        </authorList>
    </citation>
    <scope>NUCLEOTIDE SEQUENCE [LARGE SCALE GENOMIC DNA]</scope>
    <source>
        <strain evidence="3">CBS 134.48</strain>
    </source>
</reference>
<dbReference type="Proteomes" id="UP000184304">
    <property type="component" value="Unassembled WGS sequence"/>
</dbReference>
<gene>
    <name evidence="2" type="ORF">ASPTUDRAFT_39701</name>
</gene>
<keyword evidence="3" id="KW-1185">Reference proteome</keyword>
<evidence type="ECO:0000313" key="3">
    <source>
        <dbReference type="Proteomes" id="UP000184304"/>
    </source>
</evidence>
<dbReference type="EMBL" id="KV878187">
    <property type="protein sequence ID" value="OJI86731.1"/>
    <property type="molecule type" value="Genomic_DNA"/>
</dbReference>
<name>A0A1L9NBV7_ASPTC</name>
<feature type="chain" id="PRO_5012724832" description="Secreted protein" evidence="1">
    <location>
        <begin position="25"/>
        <end position="73"/>
    </location>
</feature>
<dbReference type="VEuPathDB" id="FungiDB:ASPTUDRAFT_39701"/>
<protein>
    <recommendedName>
        <fullName evidence="4">Secreted protein</fullName>
    </recommendedName>
</protein>
<dbReference type="AlphaFoldDB" id="A0A1L9NBV7"/>
<keyword evidence="1" id="KW-0732">Signal</keyword>
<sequence>MASGFLLSSLFSIIIFMIQVYCEADLSTKRCYFLSKFDMHCYKFRSRCLATTQIAAFGSELSYNVQLQAVRLP</sequence>
<feature type="signal peptide" evidence="1">
    <location>
        <begin position="1"/>
        <end position="24"/>
    </location>
</feature>
<accession>A0A1L9NBV7</accession>
<proteinExistence type="predicted"/>
<feature type="non-terminal residue" evidence="2">
    <location>
        <position position="73"/>
    </location>
</feature>
<evidence type="ECO:0000256" key="1">
    <source>
        <dbReference type="SAM" id="SignalP"/>
    </source>
</evidence>
<organism evidence="2 3">
    <name type="scientific">Aspergillus tubingensis (strain CBS 134.48)</name>
    <dbReference type="NCBI Taxonomy" id="767770"/>
    <lineage>
        <taxon>Eukaryota</taxon>
        <taxon>Fungi</taxon>
        <taxon>Dikarya</taxon>
        <taxon>Ascomycota</taxon>
        <taxon>Pezizomycotina</taxon>
        <taxon>Eurotiomycetes</taxon>
        <taxon>Eurotiomycetidae</taxon>
        <taxon>Eurotiales</taxon>
        <taxon>Aspergillaceae</taxon>
        <taxon>Aspergillus</taxon>
        <taxon>Aspergillus subgen. Circumdati</taxon>
    </lineage>
</organism>
<evidence type="ECO:0008006" key="4">
    <source>
        <dbReference type="Google" id="ProtNLM"/>
    </source>
</evidence>